<evidence type="ECO:0000313" key="3">
    <source>
        <dbReference type="Proteomes" id="UP001303532"/>
    </source>
</evidence>
<evidence type="ECO:0000256" key="1">
    <source>
        <dbReference type="SAM" id="MobiDB-lite"/>
    </source>
</evidence>
<feature type="compositionally biased region" description="Basic and acidic residues" evidence="1">
    <location>
        <begin position="64"/>
        <end position="86"/>
    </location>
</feature>
<sequence length="157" mass="17085">MIRRLLQIFGIAFLTAGAVLYFTQHPFSSEDKANASKDTEISELKQQLAEVKMALADAQQSSEQKNESGKTDGAAAEKPESEKQDPVIKTILTLSPGDTSRDASDTLEKSGIIKSASEFEAYLTKQELSGKMQIGQHEVDSSMNFAALAKELTTVKQ</sequence>
<name>A0ABZ0KZ68_9BACL</name>
<keyword evidence="3" id="KW-1185">Reference proteome</keyword>
<gene>
    <name evidence="2" type="ORF">PGH26_06325</name>
</gene>
<dbReference type="EMBL" id="CP116341">
    <property type="protein sequence ID" value="WOV85546.1"/>
    <property type="molecule type" value="Genomic_DNA"/>
</dbReference>
<dbReference type="RefSeq" id="WP_323693149.1">
    <property type="nucleotide sequence ID" value="NZ_CP116341.1"/>
</dbReference>
<evidence type="ECO:0008006" key="4">
    <source>
        <dbReference type="Google" id="ProtNLM"/>
    </source>
</evidence>
<protein>
    <recommendedName>
        <fullName evidence="4">Aminodeoxychorismate lyase</fullName>
    </recommendedName>
</protein>
<dbReference type="Proteomes" id="UP001303532">
    <property type="component" value="Chromosome"/>
</dbReference>
<organism evidence="2 3">
    <name type="scientific">Sporosarcina jeotgali</name>
    <dbReference type="NCBI Taxonomy" id="3020056"/>
    <lineage>
        <taxon>Bacteria</taxon>
        <taxon>Bacillati</taxon>
        <taxon>Bacillota</taxon>
        <taxon>Bacilli</taxon>
        <taxon>Bacillales</taxon>
        <taxon>Caryophanaceae</taxon>
        <taxon>Sporosarcina</taxon>
    </lineage>
</organism>
<dbReference type="Gene3D" id="3.30.1490.480">
    <property type="entry name" value="Endolytic murein transglycosylase"/>
    <property type="match status" value="1"/>
</dbReference>
<accession>A0ABZ0KZ68</accession>
<evidence type="ECO:0000313" key="2">
    <source>
        <dbReference type="EMBL" id="WOV85546.1"/>
    </source>
</evidence>
<feature type="region of interest" description="Disordered" evidence="1">
    <location>
        <begin position="55"/>
        <end position="110"/>
    </location>
</feature>
<feature type="compositionally biased region" description="Basic and acidic residues" evidence="1">
    <location>
        <begin position="99"/>
        <end position="108"/>
    </location>
</feature>
<reference evidence="2 3" key="1">
    <citation type="submission" date="2023-01" db="EMBL/GenBank/DDBJ databases">
        <title>Sporosarcina sp. nov., isolated from Korean tranditional fermented seafood 'Jeotgal'.</title>
        <authorList>
            <person name="Yang A.-I."/>
        </authorList>
    </citation>
    <scope>NUCLEOTIDE SEQUENCE [LARGE SCALE GENOMIC DNA]</scope>
    <source>
        <strain evidence="2 3">B2O-1</strain>
    </source>
</reference>
<proteinExistence type="predicted"/>